<evidence type="ECO:0000313" key="17">
    <source>
        <dbReference type="EMBL" id="GBL47668.1"/>
    </source>
</evidence>
<keyword evidence="6" id="KW-0444">Lipid biosynthesis</keyword>
<dbReference type="Pfam" id="PF01066">
    <property type="entry name" value="CDP-OH_P_transf"/>
    <property type="match status" value="1"/>
</dbReference>
<evidence type="ECO:0000256" key="6">
    <source>
        <dbReference type="ARBA" id="ARBA00022516"/>
    </source>
</evidence>
<dbReference type="GO" id="GO:0008444">
    <property type="term" value="F:CDP-diacylglycerol-glycerol-3-phosphate 3-phosphatidyltransferase activity"/>
    <property type="evidence" value="ECO:0007669"/>
    <property type="project" value="UniProtKB-EC"/>
</dbReference>
<accession>A0A401JHW6</accession>
<evidence type="ECO:0000256" key="9">
    <source>
        <dbReference type="ARBA" id="ARBA00022989"/>
    </source>
</evidence>
<evidence type="ECO:0000256" key="15">
    <source>
        <dbReference type="RuleBase" id="RU003750"/>
    </source>
</evidence>
<evidence type="ECO:0000256" key="11">
    <source>
        <dbReference type="ARBA" id="ARBA00023136"/>
    </source>
</evidence>
<dbReference type="PANTHER" id="PTHR14269">
    <property type="entry name" value="CDP-DIACYLGLYCEROL--GLYCEROL-3-PHOSPHATE 3-PHOSPHATIDYLTRANSFERASE-RELATED"/>
    <property type="match status" value="1"/>
</dbReference>
<evidence type="ECO:0000256" key="7">
    <source>
        <dbReference type="ARBA" id="ARBA00022679"/>
    </source>
</evidence>
<dbReference type="InterPro" id="IPR043130">
    <property type="entry name" value="CDP-OH_PTrfase_TM_dom"/>
</dbReference>
<dbReference type="InterPro" id="IPR004570">
    <property type="entry name" value="Phosphatidylglycerol_P_synth"/>
</dbReference>
<keyword evidence="8 16" id="KW-0812">Transmembrane</keyword>
<keyword evidence="9 16" id="KW-1133">Transmembrane helix</keyword>
<reference evidence="17 18" key="1">
    <citation type="journal article" date="2019" name="Front. Microbiol.">
        <title>Genomes of Neutrophilic Sulfur-Oxidizing Chemolithoautotrophs Representing 9 Proteobacterial Species From 8 Genera.</title>
        <authorList>
            <person name="Watanabe T."/>
            <person name="Kojima H."/>
            <person name="Umezawa K."/>
            <person name="Hori C."/>
            <person name="Takasuka T.E."/>
            <person name="Kato Y."/>
            <person name="Fukui M."/>
        </authorList>
    </citation>
    <scope>NUCLEOTIDE SEQUENCE [LARGE SCALE GENOMIC DNA]</scope>
    <source>
        <strain evidence="17 18">TTN</strain>
    </source>
</reference>
<dbReference type="PROSITE" id="PS00379">
    <property type="entry name" value="CDP_ALCOHOL_P_TRANSF"/>
    <property type="match status" value="1"/>
</dbReference>
<dbReference type="InterPro" id="IPR000462">
    <property type="entry name" value="CDP-OH_P_trans"/>
</dbReference>
<dbReference type="EC" id="2.7.8.5" evidence="4"/>
<evidence type="ECO:0000256" key="2">
    <source>
        <dbReference type="ARBA" id="ARBA00005042"/>
    </source>
</evidence>
<dbReference type="AlphaFoldDB" id="A0A401JHW6"/>
<dbReference type="EMBL" id="BGOW01000062">
    <property type="protein sequence ID" value="GBL47668.1"/>
    <property type="molecule type" value="Genomic_DNA"/>
</dbReference>
<gene>
    <name evidence="17" type="ORF">SFMTTN_3510</name>
</gene>
<evidence type="ECO:0000256" key="14">
    <source>
        <dbReference type="ARBA" id="ARBA00048586"/>
    </source>
</evidence>
<keyword evidence="13" id="KW-1208">Phospholipid metabolism</keyword>
<evidence type="ECO:0000256" key="12">
    <source>
        <dbReference type="ARBA" id="ARBA00023209"/>
    </source>
</evidence>
<sequence length="184" mass="20182">MHPIARQLNIPNSITLLRLILVPVVVWLLTVGYYDWALWVFIAAALSDALDGFLARILDQRTELGATLDPIADKLMLLSTLAVLVWLALLPGWLLGAIVLRDAVIIGGALAYRRRAGHLEVAPTWLGKLHTLLEFALAGLVIADAAGTLPLTPWLLPLFYLVLFTALTSGAQYVWLWGRRAATL</sequence>
<keyword evidence="18" id="KW-1185">Reference proteome</keyword>
<evidence type="ECO:0000313" key="18">
    <source>
        <dbReference type="Proteomes" id="UP000286806"/>
    </source>
</evidence>
<dbReference type="PANTHER" id="PTHR14269:SF11">
    <property type="entry name" value="CDP-DIACYLGLYCEROL--GLYCEROL-3-PHOSPHATE 3-PHOSPHATIDYLTRANSFERASE"/>
    <property type="match status" value="1"/>
</dbReference>
<evidence type="ECO:0000256" key="16">
    <source>
        <dbReference type="SAM" id="Phobius"/>
    </source>
</evidence>
<keyword evidence="11 16" id="KW-0472">Membrane</keyword>
<dbReference type="GO" id="GO:0016020">
    <property type="term" value="C:membrane"/>
    <property type="evidence" value="ECO:0007669"/>
    <property type="project" value="UniProtKB-SubCell"/>
</dbReference>
<name>A0A401JHW6_9PROT</name>
<protein>
    <recommendedName>
        <fullName evidence="5">CDP-diacylglycerol--glycerol-3-phosphate 3-phosphatidyltransferase</fullName>
        <ecNumber evidence="4">2.7.8.5</ecNumber>
    </recommendedName>
</protein>
<dbReference type="OrthoDB" id="9796672at2"/>
<evidence type="ECO:0000256" key="5">
    <source>
        <dbReference type="ARBA" id="ARBA00014944"/>
    </source>
</evidence>
<evidence type="ECO:0000256" key="13">
    <source>
        <dbReference type="ARBA" id="ARBA00023264"/>
    </source>
</evidence>
<evidence type="ECO:0000256" key="8">
    <source>
        <dbReference type="ARBA" id="ARBA00022692"/>
    </source>
</evidence>
<dbReference type="Gene3D" id="1.20.120.1760">
    <property type="match status" value="1"/>
</dbReference>
<dbReference type="PIRSF" id="PIRSF000847">
    <property type="entry name" value="Phos_ph_gly_syn"/>
    <property type="match status" value="1"/>
</dbReference>
<feature type="transmembrane region" description="Helical" evidence="16">
    <location>
        <begin position="158"/>
        <end position="178"/>
    </location>
</feature>
<dbReference type="InterPro" id="IPR050324">
    <property type="entry name" value="CDP-alcohol_PTase-I"/>
</dbReference>
<evidence type="ECO:0000256" key="4">
    <source>
        <dbReference type="ARBA" id="ARBA00013170"/>
    </source>
</evidence>
<dbReference type="RefSeq" id="WP_124706420.1">
    <property type="nucleotide sequence ID" value="NZ_BGOW01000062.1"/>
</dbReference>
<keyword evidence="10" id="KW-0443">Lipid metabolism</keyword>
<comment type="catalytic activity">
    <reaction evidence="14">
        <text>a CDP-1,2-diacyl-sn-glycerol + sn-glycerol 3-phosphate = a 1,2-diacyl-sn-glycero-3-phospho-(1'-sn-glycero-3'-phosphate) + CMP + H(+)</text>
        <dbReference type="Rhea" id="RHEA:12593"/>
        <dbReference type="ChEBI" id="CHEBI:15378"/>
        <dbReference type="ChEBI" id="CHEBI:57597"/>
        <dbReference type="ChEBI" id="CHEBI:58332"/>
        <dbReference type="ChEBI" id="CHEBI:60110"/>
        <dbReference type="ChEBI" id="CHEBI:60377"/>
        <dbReference type="EC" id="2.7.8.5"/>
    </reaction>
</comment>
<dbReference type="GO" id="GO:0046474">
    <property type="term" value="P:glycerophospholipid biosynthetic process"/>
    <property type="evidence" value="ECO:0007669"/>
    <property type="project" value="TreeGrafter"/>
</dbReference>
<proteinExistence type="inferred from homology"/>
<keyword evidence="7 15" id="KW-0808">Transferase</keyword>
<dbReference type="InterPro" id="IPR048254">
    <property type="entry name" value="CDP_ALCOHOL_P_TRANSF_CS"/>
</dbReference>
<comment type="pathway">
    <text evidence="2">Phospholipid metabolism; phosphatidylglycerol biosynthesis; phosphatidylglycerol from CDP-diacylglycerol: step 1/2.</text>
</comment>
<feature type="transmembrane region" description="Helical" evidence="16">
    <location>
        <begin position="132"/>
        <end position="152"/>
    </location>
</feature>
<comment type="subcellular location">
    <subcellularLocation>
        <location evidence="1">Membrane</location>
        <topology evidence="1">Multi-pass membrane protein</topology>
    </subcellularLocation>
</comment>
<evidence type="ECO:0000256" key="1">
    <source>
        <dbReference type="ARBA" id="ARBA00004141"/>
    </source>
</evidence>
<comment type="similarity">
    <text evidence="3 15">Belongs to the CDP-alcohol phosphatidyltransferase class-I family.</text>
</comment>
<evidence type="ECO:0000256" key="3">
    <source>
        <dbReference type="ARBA" id="ARBA00010441"/>
    </source>
</evidence>
<keyword evidence="12" id="KW-0594">Phospholipid biosynthesis</keyword>
<comment type="caution">
    <text evidence="17">The sequence shown here is derived from an EMBL/GenBank/DDBJ whole genome shotgun (WGS) entry which is preliminary data.</text>
</comment>
<evidence type="ECO:0000256" key="10">
    <source>
        <dbReference type="ARBA" id="ARBA00023098"/>
    </source>
</evidence>
<dbReference type="Proteomes" id="UP000286806">
    <property type="component" value="Unassembled WGS sequence"/>
</dbReference>
<organism evidence="17 18">
    <name type="scientific">Sulfuriferula multivorans</name>
    <dbReference type="NCBI Taxonomy" id="1559896"/>
    <lineage>
        <taxon>Bacteria</taxon>
        <taxon>Pseudomonadati</taxon>
        <taxon>Pseudomonadota</taxon>
        <taxon>Betaproteobacteria</taxon>
        <taxon>Nitrosomonadales</taxon>
        <taxon>Sulfuricellaceae</taxon>
        <taxon>Sulfuriferula</taxon>
    </lineage>
</organism>